<dbReference type="InterPro" id="IPR035937">
    <property type="entry name" value="FPG_N"/>
</dbReference>
<feature type="domain" description="Formamidopyrimidine-DNA glycosylase catalytic" evidence="1">
    <location>
        <begin position="31"/>
        <end position="50"/>
    </location>
</feature>
<sequence>MNSKSELDLDNLNWFVKNFINKKIKEIFLMPELPEVEVIVRALNKQIINR</sequence>
<keyword evidence="3" id="KW-1185">Reference proteome</keyword>
<dbReference type="InterPro" id="IPR012319">
    <property type="entry name" value="FPG_cat"/>
</dbReference>
<dbReference type="EMBL" id="CP097206">
    <property type="protein sequence ID" value="UQV27085.1"/>
    <property type="molecule type" value="Genomic_DNA"/>
</dbReference>
<protein>
    <recommendedName>
        <fullName evidence="1">Formamidopyrimidine-DNA glycosylase catalytic domain-containing protein</fullName>
    </recommendedName>
</protein>
<gene>
    <name evidence="2" type="ORF">H7686_0001835</name>
</gene>
<dbReference type="Proteomes" id="UP000769022">
    <property type="component" value="Chromosome"/>
</dbReference>
<reference evidence="2 3" key="1">
    <citation type="submission" date="2022-05" db="EMBL/GenBank/DDBJ databases">
        <title>'Parthenium hysterophorus' phyllody phytoplasma strain PR34.</title>
        <authorList>
            <person name="Kirdat K."/>
            <person name="Tiwarekar B."/>
            <person name="Yadav A."/>
        </authorList>
    </citation>
    <scope>NUCLEOTIDE SEQUENCE [LARGE SCALE GENOMIC DNA]</scope>
    <source>
        <strain evidence="2 3">PR34</strain>
    </source>
</reference>
<dbReference type="GO" id="GO:0006284">
    <property type="term" value="P:base-excision repair"/>
    <property type="evidence" value="ECO:0007669"/>
    <property type="project" value="InterPro"/>
</dbReference>
<dbReference type="GO" id="GO:0003906">
    <property type="term" value="F:DNA-(apurinic or apyrimidinic site) endonuclease activity"/>
    <property type="evidence" value="ECO:0007669"/>
    <property type="project" value="InterPro"/>
</dbReference>
<evidence type="ECO:0000259" key="1">
    <source>
        <dbReference type="PROSITE" id="PS51068"/>
    </source>
</evidence>
<evidence type="ECO:0000313" key="2">
    <source>
        <dbReference type="EMBL" id="UQV27085.1"/>
    </source>
</evidence>
<name>A0AAX3B8S5_9MOLU</name>
<dbReference type="PROSITE" id="PS51068">
    <property type="entry name" value="FPG_CAT"/>
    <property type="match status" value="1"/>
</dbReference>
<accession>A0AAX3B8S5</accession>
<organism evidence="2 3">
    <name type="scientific">Candidatus Phytoplasma asiaticum</name>
    <dbReference type="NCBI Taxonomy" id="2763338"/>
    <lineage>
        <taxon>Bacteria</taxon>
        <taxon>Bacillati</taxon>
        <taxon>Mycoplasmatota</taxon>
        <taxon>Mollicutes</taxon>
        <taxon>Acholeplasmatales</taxon>
        <taxon>Acholeplasmataceae</taxon>
        <taxon>Candidatus Phytoplasma</taxon>
        <taxon>16SrII (Peanut WB group)</taxon>
    </lineage>
</organism>
<evidence type="ECO:0000313" key="3">
    <source>
        <dbReference type="Proteomes" id="UP000769022"/>
    </source>
</evidence>
<dbReference type="AlphaFoldDB" id="A0AAX3B8S5"/>
<proteinExistence type="predicted"/>
<dbReference type="GO" id="GO:0008270">
    <property type="term" value="F:zinc ion binding"/>
    <property type="evidence" value="ECO:0007669"/>
    <property type="project" value="InterPro"/>
</dbReference>
<dbReference type="KEGG" id="pphy:H7686_0001835"/>
<dbReference type="GO" id="GO:0019104">
    <property type="term" value="F:DNA N-glycosylase activity"/>
    <property type="evidence" value="ECO:0007669"/>
    <property type="project" value="InterPro"/>
</dbReference>
<dbReference type="Gene3D" id="3.20.190.10">
    <property type="entry name" value="MutM-like, N-terminal"/>
    <property type="match status" value="1"/>
</dbReference>